<dbReference type="Proteomes" id="UP001239759">
    <property type="component" value="Unassembled WGS sequence"/>
</dbReference>
<evidence type="ECO:0008006" key="3">
    <source>
        <dbReference type="Google" id="ProtNLM"/>
    </source>
</evidence>
<dbReference type="Gene3D" id="1.10.1220.10">
    <property type="entry name" value="Met repressor-like"/>
    <property type="match status" value="1"/>
</dbReference>
<evidence type="ECO:0000313" key="1">
    <source>
        <dbReference type="EMBL" id="MDK4291044.1"/>
    </source>
</evidence>
<reference evidence="1 2" key="1">
    <citation type="submission" date="2023-05" db="EMBL/GenBank/DDBJ databases">
        <title>Metabolic capabilities are highly conserved among human nasal-associated Corynebacterium species in pangenomic analyses.</title>
        <authorList>
            <person name="Tran T.H."/>
            <person name="Roberts A.Q."/>
            <person name="Escapa I.F."/>
            <person name="Gao W."/>
            <person name="Conlan S."/>
            <person name="Kong H."/>
            <person name="Segre J.A."/>
            <person name="Kelly M.S."/>
            <person name="Lemon K.P."/>
        </authorList>
    </citation>
    <scope>NUCLEOTIDE SEQUENCE [LARGE SCALE GENOMIC DNA]</scope>
    <source>
        <strain evidence="1 2">KPL3772</strain>
    </source>
</reference>
<accession>A0ABT7FYH8</accession>
<dbReference type="InterPro" id="IPR010985">
    <property type="entry name" value="Ribbon_hlx_hlx"/>
</dbReference>
<sequence>MKNTANSMQRRTPPTAKTVTDVFASSPAADERVHLTVRVSRDLRQQLNIVAAQQQRTITEIVIEALTNHLDGRA</sequence>
<dbReference type="RefSeq" id="WP_284574863.1">
    <property type="nucleotide sequence ID" value="NZ_JASNUQ010000021.1"/>
</dbReference>
<dbReference type="EMBL" id="JASNUQ010000021">
    <property type="protein sequence ID" value="MDK4291044.1"/>
    <property type="molecule type" value="Genomic_DNA"/>
</dbReference>
<keyword evidence="2" id="KW-1185">Reference proteome</keyword>
<name>A0ABT7FYH8_9CORY</name>
<dbReference type="SUPFAM" id="SSF47598">
    <property type="entry name" value="Ribbon-helix-helix"/>
    <property type="match status" value="1"/>
</dbReference>
<proteinExistence type="predicted"/>
<gene>
    <name evidence="1" type="ORF">QPX23_10020</name>
</gene>
<protein>
    <recommendedName>
        <fullName evidence="3">CopG family transcriptional regulator</fullName>
    </recommendedName>
</protein>
<comment type="caution">
    <text evidence="1">The sequence shown here is derived from an EMBL/GenBank/DDBJ whole genome shotgun (WGS) entry which is preliminary data.</text>
</comment>
<organism evidence="1 2">
    <name type="scientific">Corynebacterium pseudodiphtheriticum</name>
    <dbReference type="NCBI Taxonomy" id="37637"/>
    <lineage>
        <taxon>Bacteria</taxon>
        <taxon>Bacillati</taxon>
        <taxon>Actinomycetota</taxon>
        <taxon>Actinomycetes</taxon>
        <taxon>Mycobacteriales</taxon>
        <taxon>Corynebacteriaceae</taxon>
        <taxon>Corynebacterium</taxon>
    </lineage>
</organism>
<evidence type="ECO:0000313" key="2">
    <source>
        <dbReference type="Proteomes" id="UP001239759"/>
    </source>
</evidence>
<dbReference type="InterPro" id="IPR013321">
    <property type="entry name" value="Arc_rbn_hlx_hlx"/>
</dbReference>